<name>A0AAV8R2X5_ENSVE</name>
<proteinExistence type="predicted"/>
<gene>
    <name evidence="1" type="ORF">OPV22_018860</name>
</gene>
<sequence length="90" mass="9847">MASVVSSLRKEVAEGGKVQNVDVGLVSDVGAELTRATVDRIRKPTVEIAPDRRQMRRVGTRMATWELRGGDVAISPTSDVWTRTRGARGR</sequence>
<protein>
    <recommendedName>
        <fullName evidence="3">SMP domain-containing protein</fullName>
    </recommendedName>
</protein>
<organism evidence="1 2">
    <name type="scientific">Ensete ventricosum</name>
    <name type="common">Abyssinian banana</name>
    <name type="synonym">Musa ensete</name>
    <dbReference type="NCBI Taxonomy" id="4639"/>
    <lineage>
        <taxon>Eukaryota</taxon>
        <taxon>Viridiplantae</taxon>
        <taxon>Streptophyta</taxon>
        <taxon>Embryophyta</taxon>
        <taxon>Tracheophyta</taxon>
        <taxon>Spermatophyta</taxon>
        <taxon>Magnoliopsida</taxon>
        <taxon>Liliopsida</taxon>
        <taxon>Zingiberales</taxon>
        <taxon>Musaceae</taxon>
        <taxon>Ensete</taxon>
    </lineage>
</organism>
<comment type="caution">
    <text evidence="1">The sequence shown here is derived from an EMBL/GenBank/DDBJ whole genome shotgun (WGS) entry which is preliminary data.</text>
</comment>
<accession>A0AAV8R2X5</accession>
<evidence type="ECO:0000313" key="1">
    <source>
        <dbReference type="EMBL" id="KAJ8486375.1"/>
    </source>
</evidence>
<reference evidence="1 2" key="1">
    <citation type="submission" date="2022-12" db="EMBL/GenBank/DDBJ databases">
        <title>Chromosome-scale assembly of the Ensete ventricosum genome.</title>
        <authorList>
            <person name="Dussert Y."/>
            <person name="Stocks J."/>
            <person name="Wendawek A."/>
            <person name="Woldeyes F."/>
            <person name="Nichols R.A."/>
            <person name="Borrell J.S."/>
        </authorList>
    </citation>
    <scope>NUCLEOTIDE SEQUENCE [LARGE SCALE GENOMIC DNA]</scope>
    <source>
        <strain evidence="2">cv. Maze</strain>
        <tissue evidence="1">Seeds</tissue>
    </source>
</reference>
<keyword evidence="2" id="KW-1185">Reference proteome</keyword>
<evidence type="ECO:0000313" key="2">
    <source>
        <dbReference type="Proteomes" id="UP001222027"/>
    </source>
</evidence>
<dbReference type="EMBL" id="JAQQAF010000005">
    <property type="protein sequence ID" value="KAJ8486375.1"/>
    <property type="molecule type" value="Genomic_DNA"/>
</dbReference>
<dbReference type="AlphaFoldDB" id="A0AAV8R2X5"/>
<evidence type="ECO:0008006" key="3">
    <source>
        <dbReference type="Google" id="ProtNLM"/>
    </source>
</evidence>
<dbReference type="Proteomes" id="UP001222027">
    <property type="component" value="Unassembled WGS sequence"/>
</dbReference>